<gene>
    <name evidence="1" type="ORF">HRJ53_29645</name>
</gene>
<dbReference type="Proteomes" id="UP000567293">
    <property type="component" value="Unassembled WGS sequence"/>
</dbReference>
<comment type="caution">
    <text evidence="1">The sequence shown here is derived from an EMBL/GenBank/DDBJ whole genome shotgun (WGS) entry which is preliminary data.</text>
</comment>
<dbReference type="InterPro" id="IPR017850">
    <property type="entry name" value="Alkaline_phosphatase_core_sf"/>
</dbReference>
<dbReference type="InterPro" id="IPR002591">
    <property type="entry name" value="Phosphodiest/P_Trfase"/>
</dbReference>
<reference evidence="1" key="1">
    <citation type="submission" date="2020-06" db="EMBL/GenBank/DDBJ databases">
        <title>Legume-microbial interactions unlock mineral nutrients during tropical forest succession.</title>
        <authorList>
            <person name="Epihov D.Z."/>
        </authorList>
    </citation>
    <scope>NUCLEOTIDE SEQUENCE [LARGE SCALE GENOMIC DNA]</scope>
    <source>
        <strain evidence="1">Pan2503</strain>
    </source>
</reference>
<accession>A0A7V8T059</accession>
<dbReference type="AlphaFoldDB" id="A0A7V8T059"/>
<dbReference type="PANTHER" id="PTHR43108">
    <property type="entry name" value="N-ACETYLGLUCOSAMINE-6-SULFATASE FAMILY MEMBER"/>
    <property type="match status" value="1"/>
</dbReference>
<dbReference type="EMBL" id="JACDQQ010002862">
    <property type="protein sequence ID" value="MBA0089175.1"/>
    <property type="molecule type" value="Genomic_DNA"/>
</dbReference>
<dbReference type="Pfam" id="PF01663">
    <property type="entry name" value="Phosphodiest"/>
    <property type="match status" value="1"/>
</dbReference>
<dbReference type="SUPFAM" id="SSF53649">
    <property type="entry name" value="Alkaline phosphatase-like"/>
    <property type="match status" value="1"/>
</dbReference>
<protein>
    <submittedName>
        <fullName evidence="1">Alkaline phosphatase family protein</fullName>
    </submittedName>
</protein>
<sequence length="382" mass="39649">MPDLHPEVPANVDDYYSPEVNSLQNLLPGIKTAAPEGGASFDCGTASTSSSGVPFPITDDDWTVGFDAIKCNDQLKVNAVLNQMHGRTHLGTSSAPVPVIFGMNFQAVSVGQKLIAPKSATRTDVNTGGYEDAAGTPRPLMLAEIQFVDAAIGQMVAALKQQGLLGSTAIIITAKHGQSPIDPNRFFPIPGHAPLNNGTPPSGIIGSFLPAVYNDPNNGLGLAEDDISQIWLADSTQTGNAVTALEGAATAIGLGQIYYGASLTTIFNPPGVPNVPGPCCHLRAGGDPRTPDLVVIPNVGVVYTGNLKKQSEHGGFAHDDTNVMLLVSSPGLAPQTIHSFVETAQVAPTILKILGLDPNALDAVRQEGTPVLPSLFAGQNSQ</sequence>
<dbReference type="PANTHER" id="PTHR43108:SF15">
    <property type="entry name" value="SULFATASE"/>
    <property type="match status" value="1"/>
</dbReference>
<keyword evidence="2" id="KW-1185">Reference proteome</keyword>
<organism evidence="1 2">
    <name type="scientific">Candidatus Acidiferrum panamense</name>
    <dbReference type="NCBI Taxonomy" id="2741543"/>
    <lineage>
        <taxon>Bacteria</taxon>
        <taxon>Pseudomonadati</taxon>
        <taxon>Acidobacteriota</taxon>
        <taxon>Terriglobia</taxon>
        <taxon>Candidatus Acidiferrales</taxon>
        <taxon>Candidatus Acidiferrum</taxon>
    </lineage>
</organism>
<evidence type="ECO:0000313" key="2">
    <source>
        <dbReference type="Proteomes" id="UP000567293"/>
    </source>
</evidence>
<proteinExistence type="predicted"/>
<evidence type="ECO:0000313" key="1">
    <source>
        <dbReference type="EMBL" id="MBA0089175.1"/>
    </source>
</evidence>
<dbReference type="Gene3D" id="3.40.720.10">
    <property type="entry name" value="Alkaline Phosphatase, subunit A"/>
    <property type="match status" value="1"/>
</dbReference>
<name>A0A7V8T059_9BACT</name>